<dbReference type="Proteomes" id="UP000183974">
    <property type="component" value="Unassembled WGS sequence"/>
</dbReference>
<dbReference type="STRING" id="337701.SAMN05444398_1046"/>
<keyword evidence="1" id="KW-0732">Signal</keyword>
<evidence type="ECO:0000256" key="1">
    <source>
        <dbReference type="SAM" id="SignalP"/>
    </source>
</evidence>
<evidence type="ECO:0008006" key="4">
    <source>
        <dbReference type="Google" id="ProtNLM"/>
    </source>
</evidence>
<dbReference type="EMBL" id="FRBR01000004">
    <property type="protein sequence ID" value="SHL59008.1"/>
    <property type="molecule type" value="Genomic_DNA"/>
</dbReference>
<proteinExistence type="predicted"/>
<reference evidence="2 3" key="1">
    <citation type="submission" date="2016-11" db="EMBL/GenBank/DDBJ databases">
        <authorList>
            <person name="Jaros S."/>
            <person name="Januszkiewicz K."/>
            <person name="Wedrychowicz H."/>
        </authorList>
    </citation>
    <scope>NUCLEOTIDE SEQUENCE [LARGE SCALE GENOMIC DNA]</scope>
    <source>
        <strain evidence="2 3">DSM 29589</strain>
    </source>
</reference>
<gene>
    <name evidence="2" type="ORF">SAMN05444398_1046</name>
</gene>
<dbReference type="OrthoDB" id="7849697at2"/>
<keyword evidence="3" id="KW-1185">Reference proteome</keyword>
<feature type="signal peptide" evidence="1">
    <location>
        <begin position="1"/>
        <end position="26"/>
    </location>
</feature>
<evidence type="ECO:0000313" key="3">
    <source>
        <dbReference type="Proteomes" id="UP000183974"/>
    </source>
</evidence>
<evidence type="ECO:0000313" key="2">
    <source>
        <dbReference type="EMBL" id="SHL59008.1"/>
    </source>
</evidence>
<protein>
    <recommendedName>
        <fullName evidence="4">HdeA/HdeB family protein</fullName>
    </recommendedName>
</protein>
<dbReference type="RefSeq" id="WP_073034373.1">
    <property type="nucleotide sequence ID" value="NZ_BMLR01000004.1"/>
</dbReference>
<feature type="chain" id="PRO_5013246432" description="HdeA/HdeB family protein" evidence="1">
    <location>
        <begin position="27"/>
        <end position="140"/>
    </location>
</feature>
<sequence length="140" mass="15712">MLSIGKQLSAITMAAIMIAIPATTIAAENSWHCDGATNIDDDEIRARAPNRAMMRVLQEYRDRWDAQHMRAQCEAFAKGQPYEIACLNGRRNWDEVEAMVPEEVWELPRSAVRPIYLTLQEEDSGANAALAYCRDVGAIE</sequence>
<name>A0A1M7BVD7_9RHOB</name>
<accession>A0A1M7BVD7</accession>
<organism evidence="2 3">
    <name type="scientific">Roseovarius pacificus</name>
    <dbReference type="NCBI Taxonomy" id="337701"/>
    <lineage>
        <taxon>Bacteria</taxon>
        <taxon>Pseudomonadati</taxon>
        <taxon>Pseudomonadota</taxon>
        <taxon>Alphaproteobacteria</taxon>
        <taxon>Rhodobacterales</taxon>
        <taxon>Roseobacteraceae</taxon>
        <taxon>Roseovarius</taxon>
    </lineage>
</organism>
<dbReference type="AlphaFoldDB" id="A0A1M7BVD7"/>